<dbReference type="InterPro" id="IPR009349">
    <property type="entry name" value="TRIP4/RQT4_C2HC5_Znf"/>
</dbReference>
<proteinExistence type="predicted"/>
<protein>
    <recommendedName>
        <fullName evidence="2">TRIP4/RQT4 C2HC5-type zinc finger domain-containing protein</fullName>
    </recommendedName>
</protein>
<reference evidence="3 4" key="1">
    <citation type="journal article" date="2007" name="Proc. Natl. Acad. Sci. U.S.A.">
        <title>Dandruff-associated Malassezia genomes reveal convergent and divergent virulence traits shared with plant and human fungal pathogens.</title>
        <authorList>
            <person name="Xu J."/>
            <person name="Saunders C.W."/>
            <person name="Hu P."/>
            <person name="Grant R.A."/>
            <person name="Boekhout T."/>
            <person name="Kuramae E.E."/>
            <person name="Kronstad J.W."/>
            <person name="Deangelis Y.M."/>
            <person name="Reeder N.L."/>
            <person name="Johnstone K.R."/>
            <person name="Leland M."/>
            <person name="Fieno A.M."/>
            <person name="Begley W.M."/>
            <person name="Sun Y."/>
            <person name="Lacey M.P."/>
            <person name="Chaudhary T."/>
            <person name="Keough T."/>
            <person name="Chu L."/>
            <person name="Sears R."/>
            <person name="Yuan B."/>
            <person name="Dawson T.L.Jr."/>
        </authorList>
    </citation>
    <scope>NUCLEOTIDE SEQUENCE [LARGE SCALE GENOMIC DNA]</scope>
    <source>
        <strain evidence="4">ATCC MYA-4612 / CBS 7966</strain>
    </source>
</reference>
<feature type="compositionally biased region" description="Low complexity" evidence="1">
    <location>
        <begin position="271"/>
        <end position="288"/>
    </location>
</feature>
<evidence type="ECO:0000259" key="2">
    <source>
        <dbReference type="Pfam" id="PF06221"/>
    </source>
</evidence>
<dbReference type="InParanoid" id="A8Q9E2"/>
<dbReference type="OMA" id="KWAPLCV"/>
<organism evidence="3 4">
    <name type="scientific">Malassezia globosa (strain ATCC MYA-4612 / CBS 7966)</name>
    <name type="common">Dandruff-associated fungus</name>
    <dbReference type="NCBI Taxonomy" id="425265"/>
    <lineage>
        <taxon>Eukaryota</taxon>
        <taxon>Fungi</taxon>
        <taxon>Dikarya</taxon>
        <taxon>Basidiomycota</taxon>
        <taxon>Ustilaginomycotina</taxon>
        <taxon>Malasseziomycetes</taxon>
        <taxon>Malasseziales</taxon>
        <taxon>Malasseziaceae</taxon>
        <taxon>Malassezia</taxon>
    </lineage>
</organism>
<comment type="caution">
    <text evidence="3">The sequence shown here is derived from an EMBL/GenBank/DDBJ whole genome shotgun (WGS) entry which is preliminary data.</text>
</comment>
<evidence type="ECO:0000313" key="4">
    <source>
        <dbReference type="Proteomes" id="UP000008837"/>
    </source>
</evidence>
<accession>A8Q9E2</accession>
<evidence type="ECO:0000256" key="1">
    <source>
        <dbReference type="SAM" id="MobiDB-lite"/>
    </source>
</evidence>
<dbReference type="GO" id="GO:0005634">
    <property type="term" value="C:nucleus"/>
    <property type="evidence" value="ECO:0007669"/>
    <property type="project" value="InterPro"/>
</dbReference>
<keyword evidence="4" id="KW-1185">Reference proteome</keyword>
<dbReference type="AlphaFoldDB" id="A8Q9E2"/>
<dbReference type="STRING" id="425265.A8Q9E2"/>
<dbReference type="GO" id="GO:0072344">
    <property type="term" value="P:rescue of stalled ribosome"/>
    <property type="evidence" value="ECO:0007669"/>
    <property type="project" value="InterPro"/>
</dbReference>
<feature type="region of interest" description="Disordered" evidence="1">
    <location>
        <begin position="371"/>
        <end position="422"/>
    </location>
</feature>
<dbReference type="RefSeq" id="XP_001729430.1">
    <property type="nucleotide sequence ID" value="XM_001729378.1"/>
</dbReference>
<dbReference type="VEuPathDB" id="FungiDB:MGL_3465"/>
<sequence>MNAAPEKELGKFLGLDDATVSEQVLPIISSHKTPKALHAYLRDLIGSSPEAMSLTERFVHLHFPKEEESASRRDAKPIRLTPSTLKSALAEADQRAKPRHLEPTPEMKALDAELTMLSTEPSSANAFSYAPTQGYMCLCQGQQHELAKWAPLCVACGLVLCNALRPVPIAPTSICPSCQTSPIVSTKDRMRLLSEMAGLREHLAQEQAEQESRRHAEWTAQRLSGQLPEQAFPALNERPSSLARPTPTMQGKVPRSRTLHLDLKTHKVTVSNSRPKSSASASETSSTHTSKRNEGHSEDMPSTAEDGSPLIYNFDDDGFRFRFGNALSHQAIKSFGRHWSDVPASSITCTYMPSNTRDMPLPTFETEELTEVPELDSLLQRRPPGSASDSRHRNRQSATAEALSRSQGRKTGKPGRRRRPGK</sequence>
<feature type="compositionally biased region" description="Basic residues" evidence="1">
    <location>
        <begin position="407"/>
        <end position="422"/>
    </location>
</feature>
<dbReference type="GeneID" id="5853737"/>
<dbReference type="KEGG" id="mgl:MGL_3465"/>
<dbReference type="OrthoDB" id="338816at2759"/>
<dbReference type="Pfam" id="PF06221">
    <property type="entry name" value="zf-C2HC5"/>
    <property type="match status" value="1"/>
</dbReference>
<dbReference type="GO" id="GO:0180022">
    <property type="term" value="C:RQC-trigger complex"/>
    <property type="evidence" value="ECO:0007669"/>
    <property type="project" value="InterPro"/>
</dbReference>
<gene>
    <name evidence="3" type="ORF">MGL_3465</name>
</gene>
<feature type="domain" description="TRIP4/RQT4 C2HC5-type zinc finger" evidence="2">
    <location>
        <begin position="135"/>
        <end position="192"/>
    </location>
</feature>
<dbReference type="EMBL" id="AAYY01000013">
    <property type="protein sequence ID" value="EDP42216.1"/>
    <property type="molecule type" value="Genomic_DNA"/>
</dbReference>
<dbReference type="Proteomes" id="UP000008837">
    <property type="component" value="Unassembled WGS sequence"/>
</dbReference>
<name>A8Q9E2_MALGO</name>
<evidence type="ECO:0000313" key="3">
    <source>
        <dbReference type="EMBL" id="EDP42216.1"/>
    </source>
</evidence>
<feature type="region of interest" description="Disordered" evidence="1">
    <location>
        <begin position="236"/>
        <end position="309"/>
    </location>
</feature>
<dbReference type="GO" id="GO:0008270">
    <property type="term" value="F:zinc ion binding"/>
    <property type="evidence" value="ECO:0007669"/>
    <property type="project" value="InterPro"/>
</dbReference>